<accession>A0A3R8SYD0</accession>
<evidence type="ECO:0000256" key="4">
    <source>
        <dbReference type="ARBA" id="ARBA00022989"/>
    </source>
</evidence>
<dbReference type="OrthoDB" id="8559110at2"/>
<evidence type="ECO:0000256" key="5">
    <source>
        <dbReference type="ARBA" id="ARBA00023136"/>
    </source>
</evidence>
<dbReference type="Pfam" id="PF02706">
    <property type="entry name" value="Wzz"/>
    <property type="match status" value="1"/>
</dbReference>
<evidence type="ECO:0000313" key="9">
    <source>
        <dbReference type="EMBL" id="RRR99919.1"/>
    </source>
</evidence>
<evidence type="ECO:0000256" key="6">
    <source>
        <dbReference type="SAM" id="Coils"/>
    </source>
</evidence>
<keyword evidence="5 7" id="KW-0472">Membrane</keyword>
<dbReference type="GO" id="GO:0005886">
    <property type="term" value="C:plasma membrane"/>
    <property type="evidence" value="ECO:0007669"/>
    <property type="project" value="UniProtKB-SubCell"/>
</dbReference>
<comment type="subcellular location">
    <subcellularLocation>
        <location evidence="1">Cell membrane</location>
        <topology evidence="1">Multi-pass membrane protein</topology>
    </subcellularLocation>
</comment>
<dbReference type="Proteomes" id="UP000269265">
    <property type="component" value="Unassembled WGS sequence"/>
</dbReference>
<keyword evidence="6" id="KW-0175">Coiled coil</keyword>
<feature type="coiled-coil region" evidence="6">
    <location>
        <begin position="319"/>
        <end position="346"/>
    </location>
</feature>
<dbReference type="EMBL" id="RSED01000042">
    <property type="protein sequence ID" value="RRR99919.1"/>
    <property type="molecule type" value="Genomic_DNA"/>
</dbReference>
<dbReference type="PANTHER" id="PTHR32309:SF13">
    <property type="entry name" value="FERRIC ENTEROBACTIN TRANSPORT PROTEIN FEPE"/>
    <property type="match status" value="1"/>
</dbReference>
<gene>
    <name evidence="9" type="primary">epsF</name>
    <name evidence="9" type="ORF">EIP75_23540</name>
</gene>
<evidence type="ECO:0000256" key="3">
    <source>
        <dbReference type="ARBA" id="ARBA00022692"/>
    </source>
</evidence>
<reference evidence="9 10" key="1">
    <citation type="submission" date="2018-12" db="EMBL/GenBank/DDBJ databases">
        <title>The whole draft genome of Aquabacterium sp. SJQ9.</title>
        <authorList>
            <person name="Sun L."/>
            <person name="Gao X."/>
            <person name="Chen W."/>
            <person name="Huang K."/>
        </authorList>
    </citation>
    <scope>NUCLEOTIDE SEQUENCE [LARGE SCALE GENOMIC DNA]</scope>
    <source>
        <strain evidence="9 10">SJQ9</strain>
    </source>
</reference>
<evidence type="ECO:0000256" key="2">
    <source>
        <dbReference type="ARBA" id="ARBA00022475"/>
    </source>
</evidence>
<evidence type="ECO:0000256" key="7">
    <source>
        <dbReference type="SAM" id="Phobius"/>
    </source>
</evidence>
<dbReference type="PANTHER" id="PTHR32309">
    <property type="entry name" value="TYROSINE-PROTEIN KINASE"/>
    <property type="match status" value="1"/>
</dbReference>
<feature type="coiled-coil region" evidence="6">
    <location>
        <begin position="174"/>
        <end position="275"/>
    </location>
</feature>
<protein>
    <submittedName>
        <fullName evidence="9">Chain length determinant protein EpsF</fullName>
    </submittedName>
</protein>
<keyword evidence="4 7" id="KW-1133">Transmembrane helix</keyword>
<dbReference type="GO" id="GO:0004713">
    <property type="term" value="F:protein tyrosine kinase activity"/>
    <property type="evidence" value="ECO:0007669"/>
    <property type="project" value="TreeGrafter"/>
</dbReference>
<dbReference type="AlphaFoldDB" id="A0A3R8SYD0"/>
<dbReference type="InterPro" id="IPR017468">
    <property type="entry name" value="Chain_len_reg_EpsF"/>
</dbReference>
<keyword evidence="10" id="KW-1185">Reference proteome</keyword>
<dbReference type="InterPro" id="IPR050445">
    <property type="entry name" value="Bact_polysacc_biosynth/exp"/>
</dbReference>
<keyword evidence="2" id="KW-1003">Cell membrane</keyword>
<dbReference type="NCBIfam" id="TIGR03017">
    <property type="entry name" value="EpsF"/>
    <property type="match status" value="1"/>
</dbReference>
<keyword evidence="3 7" id="KW-0812">Transmembrane</keyword>
<feature type="domain" description="Polysaccharide chain length determinant N-terminal" evidence="8">
    <location>
        <begin position="3"/>
        <end position="88"/>
    </location>
</feature>
<sequence length="475" mass="52122">MMTIKQLFSILLARKILLLSIAAVVVLLGLTLVFVLPKQYTATAAVVIDSKSPDPISGMVMQGVLMPSYVATQIDVIMSERVAQKAIRYLRLEDSPQMRAQWEEATEGQGVFESWLSDLFLKNLDIKPSRESSVINVSYTAADPRFASAVVNAFVQGYIDTTLELRVEPARQFSRMFDEQAKQARDKLEKARAALSAYQKKNGIIATDERFDVETNRLNELSAQLVALQTQTADATSRASKAGSDTSEVLSSMVVAGLRTDISRQEAKLKELSATLGASHPQVVQLQASIAELKARLVYETGSVNSSVRTTSAVNQQREAQVRAALEAQREKLLKLKEQRDEAGVLYSDVDNAQKSYDLVAMRLNQTALEGQSNQTNVGVLKVASPPPSHSSPKFLIFLVVSIFLGVLLALGVTLLIEFFDRRIRVDDDLLQIAGNELLGHMPPSLTKAGKRRILPASNIPKISNRALPELIGSK</sequence>
<dbReference type="InterPro" id="IPR003856">
    <property type="entry name" value="LPS_length_determ_N"/>
</dbReference>
<evidence type="ECO:0000313" key="10">
    <source>
        <dbReference type="Proteomes" id="UP000269265"/>
    </source>
</evidence>
<comment type="caution">
    <text evidence="9">The sequence shown here is derived from an EMBL/GenBank/DDBJ whole genome shotgun (WGS) entry which is preliminary data.</text>
</comment>
<organism evidence="9 10">
    <name type="scientific">Aquabacterium soli</name>
    <dbReference type="NCBI Taxonomy" id="2493092"/>
    <lineage>
        <taxon>Bacteria</taxon>
        <taxon>Pseudomonadati</taxon>
        <taxon>Pseudomonadota</taxon>
        <taxon>Betaproteobacteria</taxon>
        <taxon>Burkholderiales</taxon>
        <taxon>Aquabacterium</taxon>
    </lineage>
</organism>
<name>A0A3R8SYD0_9BURK</name>
<feature type="transmembrane region" description="Helical" evidence="7">
    <location>
        <begin position="395"/>
        <end position="417"/>
    </location>
</feature>
<dbReference type="RefSeq" id="WP_125245629.1">
    <property type="nucleotide sequence ID" value="NZ_RSED01000042.1"/>
</dbReference>
<proteinExistence type="predicted"/>
<evidence type="ECO:0000259" key="8">
    <source>
        <dbReference type="Pfam" id="PF02706"/>
    </source>
</evidence>
<evidence type="ECO:0000256" key="1">
    <source>
        <dbReference type="ARBA" id="ARBA00004651"/>
    </source>
</evidence>